<dbReference type="SUPFAM" id="SSF53756">
    <property type="entry name" value="UDP-Glycosyltransferase/glycogen phosphorylase"/>
    <property type="match status" value="1"/>
</dbReference>
<dbReference type="Gene3D" id="3.40.50.2000">
    <property type="entry name" value="Glycogen Phosphorylase B"/>
    <property type="match status" value="1"/>
</dbReference>
<dbReference type="Pfam" id="PF00534">
    <property type="entry name" value="Glycos_transf_1"/>
    <property type="match status" value="1"/>
</dbReference>
<dbReference type="AlphaFoldDB" id="X1JR82"/>
<dbReference type="CDD" id="cd03791">
    <property type="entry name" value="GT5_Glycogen_synthase_DULL1-like"/>
    <property type="match status" value="1"/>
</dbReference>
<accession>X1JR82</accession>
<sequence length="245" mass="27971">ESGFGLDGVLNKRRNSLVGIINGIDYSLWNPENDSLIYQKYNNFNGKQKNKARLTEECNIDCERPLIGMVTRIADQKGFDIIIKAFDDFIDMGFSFLVLGFGDEHYHNKLKTFESIYPDKVSVNIKFDNKLAHRIYAGCDFFLMPSQYEPCGLGQLISLKYGTVPIVRKTGGLADTITDFDPDTLSGNGFVFREHSSKDLLKALSKSYEIYCNKDVFKRLSEKCMDCNFSWEESAKKYKQLYGSL</sequence>
<organism evidence="2">
    <name type="scientific">marine sediment metagenome</name>
    <dbReference type="NCBI Taxonomy" id="412755"/>
    <lineage>
        <taxon>unclassified sequences</taxon>
        <taxon>metagenomes</taxon>
        <taxon>ecological metagenomes</taxon>
    </lineage>
</organism>
<gene>
    <name evidence="2" type="ORF">S03H2_45603</name>
</gene>
<feature type="non-terminal residue" evidence="2">
    <location>
        <position position="1"/>
    </location>
</feature>
<comment type="caution">
    <text evidence="2">The sequence shown here is derived from an EMBL/GenBank/DDBJ whole genome shotgun (WGS) entry which is preliminary data.</text>
</comment>
<dbReference type="InterPro" id="IPR001296">
    <property type="entry name" value="Glyco_trans_1"/>
</dbReference>
<evidence type="ECO:0000313" key="2">
    <source>
        <dbReference type="EMBL" id="GAH72313.1"/>
    </source>
</evidence>
<reference evidence="2" key="1">
    <citation type="journal article" date="2014" name="Front. Microbiol.">
        <title>High frequency of phylogenetically diverse reductive dehalogenase-homologous genes in deep subseafloor sedimentary metagenomes.</title>
        <authorList>
            <person name="Kawai M."/>
            <person name="Futagami T."/>
            <person name="Toyoda A."/>
            <person name="Takaki Y."/>
            <person name="Nishi S."/>
            <person name="Hori S."/>
            <person name="Arai W."/>
            <person name="Tsubouchi T."/>
            <person name="Morono Y."/>
            <person name="Uchiyama I."/>
            <person name="Ito T."/>
            <person name="Fujiyama A."/>
            <person name="Inagaki F."/>
            <person name="Takami H."/>
        </authorList>
    </citation>
    <scope>NUCLEOTIDE SEQUENCE</scope>
    <source>
        <strain evidence="2">Expedition CK06-06</strain>
    </source>
</reference>
<dbReference type="PANTHER" id="PTHR45825:SF11">
    <property type="entry name" value="ALPHA AMYLASE DOMAIN-CONTAINING PROTEIN"/>
    <property type="match status" value="1"/>
</dbReference>
<evidence type="ECO:0000259" key="1">
    <source>
        <dbReference type="Pfam" id="PF00534"/>
    </source>
</evidence>
<protein>
    <recommendedName>
        <fullName evidence="1">Glycosyl transferase family 1 domain-containing protein</fullName>
    </recommendedName>
</protein>
<dbReference type="GO" id="GO:0016757">
    <property type="term" value="F:glycosyltransferase activity"/>
    <property type="evidence" value="ECO:0007669"/>
    <property type="project" value="InterPro"/>
</dbReference>
<name>X1JR82_9ZZZZ</name>
<dbReference type="PANTHER" id="PTHR45825">
    <property type="entry name" value="GRANULE-BOUND STARCH SYNTHASE 1, CHLOROPLASTIC/AMYLOPLASTIC"/>
    <property type="match status" value="1"/>
</dbReference>
<dbReference type="EMBL" id="BARU01028584">
    <property type="protein sequence ID" value="GAH72313.1"/>
    <property type="molecule type" value="Genomic_DNA"/>
</dbReference>
<proteinExistence type="predicted"/>
<feature type="domain" description="Glycosyl transferase family 1" evidence="1">
    <location>
        <begin position="57"/>
        <end position="207"/>
    </location>
</feature>